<name>A0A2T5PBG8_9PSED</name>
<reference evidence="2 3" key="1">
    <citation type="submission" date="2018-04" db="EMBL/GenBank/DDBJ databases">
        <title>Pseudomonas sp. nov., isolated from mangrove soil.</title>
        <authorList>
            <person name="Chen C."/>
        </authorList>
    </citation>
    <scope>NUCLEOTIDE SEQUENCE [LARGE SCALE GENOMIC DNA]</scope>
    <source>
        <strain evidence="2 3">TC-11</strain>
    </source>
</reference>
<evidence type="ECO:0000256" key="1">
    <source>
        <dbReference type="SAM" id="Coils"/>
    </source>
</evidence>
<proteinExistence type="predicted"/>
<dbReference type="EMBL" id="QASN01000013">
    <property type="protein sequence ID" value="PTU75076.1"/>
    <property type="molecule type" value="Genomic_DNA"/>
</dbReference>
<dbReference type="Pfam" id="PF09523">
    <property type="entry name" value="DUF2390"/>
    <property type="match status" value="1"/>
</dbReference>
<sequence length="152" mass="17013">MPKDLWDFALALYALPGVEEACLRAQDAGENVCLLLCGAWLESRRIAWRADRQRLLQNLTQAHESAFIAPLRALRNSWRSAAASDTEVAVLREEVKQLELRAERLLLQRLQAACQSWPGDMSGGDAGACHSWARHLTDDATLRQLLRYESAG</sequence>
<dbReference type="OrthoDB" id="5795846at2"/>
<dbReference type="InterPro" id="IPR012659">
    <property type="entry name" value="CHP02444"/>
</dbReference>
<organism evidence="2 3">
    <name type="scientific">Pseudomonas mangrovi</name>
    <dbReference type="NCBI Taxonomy" id="2161748"/>
    <lineage>
        <taxon>Bacteria</taxon>
        <taxon>Pseudomonadati</taxon>
        <taxon>Pseudomonadota</taxon>
        <taxon>Gammaproteobacteria</taxon>
        <taxon>Pseudomonadales</taxon>
        <taxon>Pseudomonadaceae</taxon>
        <taxon>Pseudomonas</taxon>
    </lineage>
</organism>
<dbReference type="RefSeq" id="WP_108106619.1">
    <property type="nucleotide sequence ID" value="NZ_QASN01000013.1"/>
</dbReference>
<dbReference type="NCBIfam" id="TIGR02444">
    <property type="entry name" value="TIGR02444 family protein"/>
    <property type="match status" value="1"/>
</dbReference>
<gene>
    <name evidence="2" type="ORF">DBO85_07385</name>
</gene>
<comment type="caution">
    <text evidence="2">The sequence shown here is derived from an EMBL/GenBank/DDBJ whole genome shotgun (WGS) entry which is preliminary data.</text>
</comment>
<dbReference type="Proteomes" id="UP000244064">
    <property type="component" value="Unassembled WGS sequence"/>
</dbReference>
<evidence type="ECO:0000313" key="2">
    <source>
        <dbReference type="EMBL" id="PTU75076.1"/>
    </source>
</evidence>
<dbReference type="AlphaFoldDB" id="A0A2T5PBG8"/>
<protein>
    <submittedName>
        <fullName evidence="2">TIGR02444 family protein</fullName>
    </submittedName>
</protein>
<evidence type="ECO:0000313" key="3">
    <source>
        <dbReference type="Proteomes" id="UP000244064"/>
    </source>
</evidence>
<keyword evidence="3" id="KW-1185">Reference proteome</keyword>
<keyword evidence="1" id="KW-0175">Coiled coil</keyword>
<accession>A0A2T5PBG8</accession>
<feature type="coiled-coil region" evidence="1">
    <location>
        <begin position="81"/>
        <end position="108"/>
    </location>
</feature>